<comment type="caution">
    <text evidence="1">The sequence shown here is derived from an EMBL/GenBank/DDBJ whole genome shotgun (WGS) entry which is preliminary data.</text>
</comment>
<protein>
    <recommendedName>
        <fullName evidence="3">DUF748 domain-containing protein</fullName>
    </recommendedName>
</protein>
<accession>A0ABN0TCI8</accession>
<evidence type="ECO:0008006" key="3">
    <source>
        <dbReference type="Google" id="ProtNLM"/>
    </source>
</evidence>
<proteinExistence type="predicted"/>
<gene>
    <name evidence="1" type="ORF">GCM10008964_07180</name>
</gene>
<reference evidence="1 2" key="1">
    <citation type="journal article" date="2019" name="Int. J. Syst. Evol. Microbiol.">
        <title>The Global Catalogue of Microorganisms (GCM) 10K type strain sequencing project: providing services to taxonomists for standard genome sequencing and annotation.</title>
        <authorList>
            <consortium name="The Broad Institute Genomics Platform"/>
            <consortium name="The Broad Institute Genome Sequencing Center for Infectious Disease"/>
            <person name="Wu L."/>
            <person name="Ma J."/>
        </authorList>
    </citation>
    <scope>NUCLEOTIDE SEQUENCE [LARGE SCALE GENOMIC DNA]</scope>
    <source>
        <strain evidence="1 2">JCM 6886</strain>
    </source>
</reference>
<name>A0ABN0TCI8_9GAMM</name>
<keyword evidence="2" id="KW-1185">Reference proteome</keyword>
<evidence type="ECO:0000313" key="2">
    <source>
        <dbReference type="Proteomes" id="UP001501476"/>
    </source>
</evidence>
<sequence length="320" mass="36374">MKQKHLILGSLVGLAVVSGYFYADYKKHEVIKERIDMELMQFDGTSTIKYGTLDTSLFSNAVTLKNVSIDTSGLSGMTQTPTPKMISIESVTVDSKAGLSSLNNSQLPPHLEVTLHRIATEVDFKQLAQQSYKPVEKAFYQVVDQVTEGKPTTDFYLEYDYEPAKENTRSFIDITLKSELNKVAKLEVKAEIENMPLDPVVLMLGGMQRALIHHFQLEIKEEDNAFDLMMKNTAKQMNVTEKAYQAQLTEQLKKRAETSRQPAEQMFYEAMEDFVEDLHKFKVDITPKQPMTLIDIQKLAAFAKDSDELEEQLKLEIKGK</sequence>
<organism evidence="1 2">
    <name type="scientific">Methylophaga marina</name>
    <dbReference type="NCBI Taxonomy" id="45495"/>
    <lineage>
        <taxon>Bacteria</taxon>
        <taxon>Pseudomonadati</taxon>
        <taxon>Pseudomonadota</taxon>
        <taxon>Gammaproteobacteria</taxon>
        <taxon>Thiotrichales</taxon>
        <taxon>Piscirickettsiaceae</taxon>
        <taxon>Methylophaga</taxon>
    </lineage>
</organism>
<dbReference type="RefSeq" id="WP_286304817.1">
    <property type="nucleotide sequence ID" value="NZ_AP027741.1"/>
</dbReference>
<evidence type="ECO:0000313" key="1">
    <source>
        <dbReference type="EMBL" id="GAA0218193.1"/>
    </source>
</evidence>
<dbReference type="EMBL" id="BAAADG010000003">
    <property type="protein sequence ID" value="GAA0218193.1"/>
    <property type="molecule type" value="Genomic_DNA"/>
</dbReference>
<dbReference type="Proteomes" id="UP001501476">
    <property type="component" value="Unassembled WGS sequence"/>
</dbReference>